<organism evidence="9 11">
    <name type="scientific">Caldisericum exile</name>
    <dbReference type="NCBI Taxonomy" id="693075"/>
    <lineage>
        <taxon>Bacteria</taxon>
        <taxon>Pseudomonadati</taxon>
        <taxon>Caldisericota/Cryosericota group</taxon>
        <taxon>Caldisericota</taxon>
        <taxon>Caldisericia</taxon>
        <taxon>Caldisericales</taxon>
        <taxon>Caldisericaceae</taxon>
        <taxon>Caldisericum</taxon>
    </lineage>
</organism>
<feature type="transmembrane region" description="Helical" evidence="7">
    <location>
        <begin position="181"/>
        <end position="203"/>
    </location>
</feature>
<protein>
    <submittedName>
        <fullName evidence="9">Sugar ABC transporter ATP-binding protein</fullName>
    </submittedName>
</protein>
<feature type="transmembrane region" description="Helical" evidence="7">
    <location>
        <begin position="69"/>
        <end position="98"/>
    </location>
</feature>
<keyword evidence="4 7" id="KW-0812">Transmembrane</keyword>
<evidence type="ECO:0000256" key="5">
    <source>
        <dbReference type="ARBA" id="ARBA00022989"/>
    </source>
</evidence>
<feature type="transmembrane region" description="Helical" evidence="7">
    <location>
        <begin position="7"/>
        <end position="31"/>
    </location>
</feature>
<dbReference type="GO" id="GO:0005524">
    <property type="term" value="F:ATP binding"/>
    <property type="evidence" value="ECO:0007669"/>
    <property type="project" value="UniProtKB-KW"/>
</dbReference>
<proteinExistence type="inferred from homology"/>
<keyword evidence="6 7" id="KW-0472">Membrane</keyword>
<accession>A0A2J6X5A2</accession>
<dbReference type="InterPro" id="IPR035906">
    <property type="entry name" value="MetI-like_sf"/>
</dbReference>
<keyword evidence="9" id="KW-0067">ATP-binding</keyword>
<dbReference type="GO" id="GO:0055085">
    <property type="term" value="P:transmembrane transport"/>
    <property type="evidence" value="ECO:0007669"/>
    <property type="project" value="InterPro"/>
</dbReference>
<evidence type="ECO:0000256" key="6">
    <source>
        <dbReference type="ARBA" id="ARBA00023136"/>
    </source>
</evidence>
<evidence type="ECO:0000313" key="9">
    <source>
        <dbReference type="EMBL" id="PMP81700.1"/>
    </source>
</evidence>
<gene>
    <name evidence="10" type="ORF">C0175_01755</name>
    <name evidence="9" type="ORF">C0175_04980</name>
</gene>
<keyword evidence="2 7" id="KW-0813">Transport</keyword>
<dbReference type="AlphaFoldDB" id="A0A2J6X5A2"/>
<dbReference type="Pfam" id="PF00528">
    <property type="entry name" value="BPD_transp_1"/>
    <property type="match status" value="1"/>
</dbReference>
<evidence type="ECO:0000256" key="1">
    <source>
        <dbReference type="ARBA" id="ARBA00004651"/>
    </source>
</evidence>
<evidence type="ECO:0000256" key="2">
    <source>
        <dbReference type="ARBA" id="ARBA00022448"/>
    </source>
</evidence>
<evidence type="ECO:0000256" key="3">
    <source>
        <dbReference type="ARBA" id="ARBA00022475"/>
    </source>
</evidence>
<feature type="transmembrane region" description="Helical" evidence="7">
    <location>
        <begin position="105"/>
        <end position="127"/>
    </location>
</feature>
<comment type="caution">
    <text evidence="9">The sequence shown here is derived from an EMBL/GenBank/DDBJ whole genome shotgun (WGS) entry which is preliminary data.</text>
</comment>
<comment type="subcellular location">
    <subcellularLocation>
        <location evidence="1 7">Cell membrane</location>
        <topology evidence="1 7">Multi-pass membrane protein</topology>
    </subcellularLocation>
</comment>
<dbReference type="PANTHER" id="PTHR43744:SF12">
    <property type="entry name" value="ABC TRANSPORTER PERMEASE PROTEIN MG189-RELATED"/>
    <property type="match status" value="1"/>
</dbReference>
<dbReference type="CDD" id="cd06261">
    <property type="entry name" value="TM_PBP2"/>
    <property type="match status" value="1"/>
</dbReference>
<dbReference type="InterPro" id="IPR000515">
    <property type="entry name" value="MetI-like"/>
</dbReference>
<name>A0A2J6X5A2_9BACT</name>
<evidence type="ECO:0000313" key="10">
    <source>
        <dbReference type="EMBL" id="PMP83460.1"/>
    </source>
</evidence>
<comment type="similarity">
    <text evidence="7">Belongs to the binding-protein-dependent transport system permease family.</text>
</comment>
<keyword evidence="9" id="KW-0547">Nucleotide-binding</keyword>
<feature type="domain" description="ABC transmembrane type-1" evidence="8">
    <location>
        <begin position="70"/>
        <end position="260"/>
    </location>
</feature>
<dbReference type="Proteomes" id="UP000236910">
    <property type="component" value="Unassembled WGS sequence"/>
</dbReference>
<evidence type="ECO:0000313" key="11">
    <source>
        <dbReference type="Proteomes" id="UP000236910"/>
    </source>
</evidence>
<evidence type="ECO:0000259" key="8">
    <source>
        <dbReference type="PROSITE" id="PS50928"/>
    </source>
</evidence>
<reference evidence="9 11" key="1">
    <citation type="submission" date="2018-01" db="EMBL/GenBank/DDBJ databases">
        <title>Metagenomic assembled genomes from two thermal pools in the Uzon Caldera, Kamchatka, Russia.</title>
        <authorList>
            <person name="Wilkins L."/>
            <person name="Ettinger C."/>
        </authorList>
    </citation>
    <scope>NUCLEOTIDE SEQUENCE [LARGE SCALE GENOMIC DNA]</scope>
    <source>
        <strain evidence="9">ARK-10</strain>
    </source>
</reference>
<evidence type="ECO:0000256" key="4">
    <source>
        <dbReference type="ARBA" id="ARBA00022692"/>
    </source>
</evidence>
<dbReference type="GO" id="GO:0005886">
    <property type="term" value="C:plasma membrane"/>
    <property type="evidence" value="ECO:0007669"/>
    <property type="project" value="UniProtKB-SubCell"/>
</dbReference>
<dbReference type="PANTHER" id="PTHR43744">
    <property type="entry name" value="ABC TRANSPORTER PERMEASE PROTEIN MG189-RELATED-RELATED"/>
    <property type="match status" value="1"/>
</dbReference>
<feature type="transmembrane region" description="Helical" evidence="7">
    <location>
        <begin position="238"/>
        <end position="260"/>
    </location>
</feature>
<evidence type="ECO:0000256" key="7">
    <source>
        <dbReference type="RuleBase" id="RU363032"/>
    </source>
</evidence>
<keyword evidence="5 7" id="KW-1133">Transmembrane helix</keyword>
<sequence length="275" mass="31357">MRKSKLITLIAFVIILIGAIPMILPFVWMISTSFKSLSDTMVFPPDFFPKTLRWENYSELFNLVPIKDWFLNSIFLSVMNSIGVIISSSLVAFGFVALNFKFKDFLFTLLLVTMMIPFEAVMIPQYILFNFFGWINTLYPLWVPSFFGAAYMIFFVRQFFKTISTSYIDAAKVDGANYWQIFYKIFIPLSYPVLVTVGLLTFINTWNYFLGPLIYLNTPSKMTIVSGLSFLSGQALGYWNYIMAGSTLAILPVIVLFLIAQKSIISGIELQGGIK</sequence>
<feature type="transmembrane region" description="Helical" evidence="7">
    <location>
        <begin position="139"/>
        <end position="160"/>
    </location>
</feature>
<dbReference type="SUPFAM" id="SSF161098">
    <property type="entry name" value="MetI-like"/>
    <property type="match status" value="1"/>
</dbReference>
<dbReference type="EMBL" id="PNIX01000291">
    <property type="protein sequence ID" value="PMP81700.1"/>
    <property type="molecule type" value="Genomic_DNA"/>
</dbReference>
<keyword evidence="3" id="KW-1003">Cell membrane</keyword>
<dbReference type="Gene3D" id="1.10.3720.10">
    <property type="entry name" value="MetI-like"/>
    <property type="match status" value="1"/>
</dbReference>
<dbReference type="EMBL" id="PNIX01000103">
    <property type="protein sequence ID" value="PMP83460.1"/>
    <property type="molecule type" value="Genomic_DNA"/>
</dbReference>
<dbReference type="PROSITE" id="PS50928">
    <property type="entry name" value="ABC_TM1"/>
    <property type="match status" value="1"/>
</dbReference>